<keyword evidence="1" id="KW-1133">Transmembrane helix</keyword>
<feature type="transmembrane region" description="Helical" evidence="1">
    <location>
        <begin position="141"/>
        <end position="169"/>
    </location>
</feature>
<proteinExistence type="predicted"/>
<reference evidence="4" key="1">
    <citation type="submission" date="2023-07" db="EMBL/GenBank/DDBJ databases">
        <title>Description of three actinobacteria isolated from air of manufacturing shop in a pharmaceutical factory.</title>
        <authorList>
            <person name="Zhang D.-F."/>
        </authorList>
    </citation>
    <scope>NUCLEOTIDE SEQUENCE [LARGE SCALE GENOMIC DNA]</scope>
    <source>
        <strain evidence="4">CCTCC AB 2011122</strain>
    </source>
</reference>
<evidence type="ECO:0000256" key="1">
    <source>
        <dbReference type="SAM" id="Phobius"/>
    </source>
</evidence>
<dbReference type="RefSeq" id="WP_310519984.1">
    <property type="nucleotide sequence ID" value="NZ_BAABBS010000003.1"/>
</dbReference>
<dbReference type="Pfam" id="PF04982">
    <property type="entry name" value="TM_HPP"/>
    <property type="match status" value="1"/>
</dbReference>
<keyword evidence="1" id="KW-0812">Transmembrane</keyword>
<accession>A0ABU1FHY1</accession>
<gene>
    <name evidence="3" type="ORF">RH861_04715</name>
</gene>
<evidence type="ECO:0000313" key="3">
    <source>
        <dbReference type="EMBL" id="MDR5691362.1"/>
    </source>
</evidence>
<organism evidence="3 4">
    <name type="scientific">Agromyces indicus</name>
    <dbReference type="NCBI Taxonomy" id="758919"/>
    <lineage>
        <taxon>Bacteria</taxon>
        <taxon>Bacillati</taxon>
        <taxon>Actinomycetota</taxon>
        <taxon>Actinomycetes</taxon>
        <taxon>Micrococcales</taxon>
        <taxon>Microbacteriaceae</taxon>
        <taxon>Agromyces</taxon>
    </lineage>
</organism>
<sequence length="187" mass="18801">MTANSPESRPVLDRVAERAGPLGTGAYVGVLSLVAIAAAGAIGLALRSPWLFPSLGPTVMLIFASPRDSSSRPINAIVGHAVAIGAGVLCLLAFGMYGQPSAPDQGLTVGYLLAAACSVAITAFALGALRLPHLPAGATTLIISLGVIADPVGILSMAAALAFTIAAAWGMNVLLRTHPAPRTENAK</sequence>
<feature type="transmembrane region" description="Helical" evidence="1">
    <location>
        <begin position="109"/>
        <end position="129"/>
    </location>
</feature>
<keyword evidence="1" id="KW-0472">Membrane</keyword>
<feature type="transmembrane region" description="Helical" evidence="1">
    <location>
        <begin position="77"/>
        <end position="97"/>
    </location>
</feature>
<feature type="domain" description="HPP transmembrane region" evidence="2">
    <location>
        <begin position="28"/>
        <end position="175"/>
    </location>
</feature>
<dbReference type="InterPro" id="IPR058581">
    <property type="entry name" value="TM_HPP"/>
</dbReference>
<name>A0ABU1FHY1_9MICO</name>
<feature type="transmembrane region" description="Helical" evidence="1">
    <location>
        <begin position="21"/>
        <end position="42"/>
    </location>
</feature>
<evidence type="ECO:0000259" key="2">
    <source>
        <dbReference type="Pfam" id="PF04982"/>
    </source>
</evidence>
<dbReference type="Proteomes" id="UP001260072">
    <property type="component" value="Unassembled WGS sequence"/>
</dbReference>
<keyword evidence="4" id="KW-1185">Reference proteome</keyword>
<evidence type="ECO:0000313" key="4">
    <source>
        <dbReference type="Proteomes" id="UP001260072"/>
    </source>
</evidence>
<protein>
    <submittedName>
        <fullName evidence="3">HPP family protein</fullName>
    </submittedName>
</protein>
<comment type="caution">
    <text evidence="3">The sequence shown here is derived from an EMBL/GenBank/DDBJ whole genome shotgun (WGS) entry which is preliminary data.</text>
</comment>
<dbReference type="EMBL" id="JAVKGS010000001">
    <property type="protein sequence ID" value="MDR5691362.1"/>
    <property type="molecule type" value="Genomic_DNA"/>
</dbReference>